<dbReference type="EMBL" id="JADOGI010000139">
    <property type="protein sequence ID" value="MBF8190917.1"/>
    <property type="molecule type" value="Genomic_DNA"/>
</dbReference>
<protein>
    <submittedName>
        <fullName evidence="1">Acyl-CoA carboxylase subunit epsilon</fullName>
    </submittedName>
</protein>
<reference evidence="1" key="1">
    <citation type="submission" date="2020-11" db="EMBL/GenBank/DDBJ databases">
        <title>Whole-genome analyses of Nonomuraea sp. K274.</title>
        <authorList>
            <person name="Veyisoglu A."/>
        </authorList>
    </citation>
    <scope>NUCLEOTIDE SEQUENCE</scope>
    <source>
        <strain evidence="1">K274</strain>
    </source>
</reference>
<gene>
    <name evidence="1" type="ORF">ITP53_35475</name>
</gene>
<name>A0A931ADF0_9ACTN</name>
<dbReference type="GO" id="GO:0003989">
    <property type="term" value="F:acetyl-CoA carboxylase activity"/>
    <property type="evidence" value="ECO:0007669"/>
    <property type="project" value="InterPro"/>
</dbReference>
<dbReference type="AlphaFoldDB" id="A0A931ADF0"/>
<evidence type="ECO:0000313" key="1">
    <source>
        <dbReference type="EMBL" id="MBF8190917.1"/>
    </source>
</evidence>
<dbReference type="GO" id="GO:0004658">
    <property type="term" value="F:propionyl-CoA carboxylase activity"/>
    <property type="evidence" value="ECO:0007669"/>
    <property type="project" value="InterPro"/>
</dbReference>
<comment type="caution">
    <text evidence="1">The sequence shown here is derived from an EMBL/GenBank/DDBJ whole genome shotgun (WGS) entry which is preliminary data.</text>
</comment>
<organism evidence="1 2">
    <name type="scientific">Nonomuraea cypriaca</name>
    <dbReference type="NCBI Taxonomy" id="1187855"/>
    <lineage>
        <taxon>Bacteria</taxon>
        <taxon>Bacillati</taxon>
        <taxon>Actinomycetota</taxon>
        <taxon>Actinomycetes</taxon>
        <taxon>Streptosporangiales</taxon>
        <taxon>Streptosporangiaceae</taxon>
        <taxon>Nonomuraea</taxon>
    </lineage>
</organism>
<dbReference type="Proteomes" id="UP000605361">
    <property type="component" value="Unassembled WGS sequence"/>
</dbReference>
<dbReference type="RefSeq" id="WP_195899829.1">
    <property type="nucleotide sequence ID" value="NZ_JADOGI010000139.1"/>
</dbReference>
<proteinExistence type="predicted"/>
<evidence type="ECO:0000313" key="2">
    <source>
        <dbReference type="Proteomes" id="UP000605361"/>
    </source>
</evidence>
<dbReference type="Pfam" id="PF13822">
    <property type="entry name" value="ACC_epsilon"/>
    <property type="match status" value="1"/>
</dbReference>
<keyword evidence="2" id="KW-1185">Reference proteome</keyword>
<accession>A0A931ADF0</accession>
<dbReference type="InterPro" id="IPR032716">
    <property type="entry name" value="ACC_epsilon"/>
</dbReference>
<sequence>MDLHIVSGQPTDTEICALICALTALRTAQAARPEPCPRAGRPLGEWYGYRSPRSWTT</sequence>